<dbReference type="GO" id="GO:0005634">
    <property type="term" value="C:nucleus"/>
    <property type="evidence" value="ECO:0007669"/>
    <property type="project" value="UniProtKB-SubCell"/>
</dbReference>
<comment type="similarity">
    <text evidence="5">Belongs to the phosphatase and actin regulator family.</text>
</comment>
<dbReference type="PANTHER" id="PTHR22793:SF14">
    <property type="entry name" value="MYOCARDIN-LIKE"/>
    <property type="match status" value="1"/>
</dbReference>
<dbReference type="PROSITE" id="PS51073">
    <property type="entry name" value="RPEL"/>
    <property type="match status" value="1"/>
</dbReference>
<reference evidence="7 8" key="1">
    <citation type="journal article" date="2024" name="Proc. Natl. Acad. Sci. U.S.A.">
        <title>The genetic regulatory architecture and epigenomic basis for age-related changes in rattlesnake venom.</title>
        <authorList>
            <person name="Hogan M.P."/>
            <person name="Holding M.L."/>
            <person name="Nystrom G.S."/>
            <person name="Colston T.J."/>
            <person name="Bartlett D.A."/>
            <person name="Mason A.J."/>
            <person name="Ellsworth S.A."/>
            <person name="Rautsaw R.M."/>
            <person name="Lawrence K.C."/>
            <person name="Strickland J.L."/>
            <person name="He B."/>
            <person name="Fraser P."/>
            <person name="Margres M.J."/>
            <person name="Gilbert D.M."/>
            <person name="Gibbs H.L."/>
            <person name="Parkinson C.L."/>
            <person name="Rokyta D.R."/>
        </authorList>
    </citation>
    <scope>NUCLEOTIDE SEQUENCE [LARGE SCALE GENOMIC DNA]</scope>
    <source>
        <strain evidence="7">DRR0105</strain>
    </source>
</reference>
<dbReference type="PANTHER" id="PTHR22793">
    <property type="entry name" value="MYOCARDIN-RELATED TRANSCRIPTION FACTOR-RELATED"/>
    <property type="match status" value="1"/>
</dbReference>
<feature type="repeat" description="RPEL" evidence="4">
    <location>
        <begin position="105"/>
        <end position="130"/>
    </location>
</feature>
<protein>
    <recommendedName>
        <fullName evidence="5">Phosphatase and actin regulator</fullName>
    </recommendedName>
</protein>
<dbReference type="Gene3D" id="6.10.150.10">
    <property type="match status" value="1"/>
</dbReference>
<dbReference type="EMBL" id="JAOTOJ010000009">
    <property type="protein sequence ID" value="KAK9395634.1"/>
    <property type="molecule type" value="Genomic_DNA"/>
</dbReference>
<dbReference type="InterPro" id="IPR043451">
    <property type="entry name" value="Myocardin-like"/>
</dbReference>
<dbReference type="GO" id="GO:0003713">
    <property type="term" value="F:transcription coactivator activity"/>
    <property type="evidence" value="ECO:0007669"/>
    <property type="project" value="TreeGrafter"/>
</dbReference>
<evidence type="ECO:0000256" key="5">
    <source>
        <dbReference type="RuleBase" id="RU301113"/>
    </source>
</evidence>
<dbReference type="SMART" id="SM00707">
    <property type="entry name" value="RPEL"/>
    <property type="match status" value="2"/>
</dbReference>
<dbReference type="AlphaFoldDB" id="A0AAW1B164"/>
<evidence type="ECO:0000256" key="1">
    <source>
        <dbReference type="ARBA" id="ARBA00004123"/>
    </source>
</evidence>
<dbReference type="Pfam" id="PF02755">
    <property type="entry name" value="RPEL"/>
    <property type="match status" value="1"/>
</dbReference>
<gene>
    <name evidence="7" type="ORF">NXF25_018995</name>
</gene>
<evidence type="ECO:0000256" key="6">
    <source>
        <dbReference type="SAM" id="MobiDB-lite"/>
    </source>
</evidence>
<sequence>MYPSADATHHSCDAFLVASAVLQMRMQHRRSQEQLSELHLIPGLSKSLPTFSQPSGTQGQTRANETAKLKVSPQPHKTNSAKGQLAEVSRGDRYELQEKKARLAEDLSEKILHRPGPLELVKKNILPLDPGIKDVVADAAHCGAPDSFNVEEDLSSSSSSSSPCFTLSPASGQGNPSTSEAVFQRLCLTPTTEPTHLLKLTVVNTTSSGLWAFRGSSLPAPGFGGRVCGERKAQCRPAPPLSSGRGPLEQRAVASLRVSAEHGPFSPDSPCGAPSPV</sequence>
<dbReference type="GO" id="GO:0003779">
    <property type="term" value="F:actin binding"/>
    <property type="evidence" value="ECO:0007669"/>
    <property type="project" value="UniProtKB-KW"/>
</dbReference>
<feature type="region of interest" description="Disordered" evidence="6">
    <location>
        <begin position="150"/>
        <end position="178"/>
    </location>
</feature>
<feature type="compositionally biased region" description="Polar residues" evidence="6">
    <location>
        <begin position="163"/>
        <end position="178"/>
    </location>
</feature>
<dbReference type="InterPro" id="IPR004018">
    <property type="entry name" value="RPEL_repeat"/>
</dbReference>
<feature type="region of interest" description="Disordered" evidence="6">
    <location>
        <begin position="48"/>
        <end position="90"/>
    </location>
</feature>
<dbReference type="GO" id="GO:0051145">
    <property type="term" value="P:smooth muscle cell differentiation"/>
    <property type="evidence" value="ECO:0007669"/>
    <property type="project" value="TreeGrafter"/>
</dbReference>
<name>A0AAW1B164_CROAD</name>
<dbReference type="Proteomes" id="UP001474421">
    <property type="component" value="Unassembled WGS sequence"/>
</dbReference>
<proteinExistence type="inferred from homology"/>
<keyword evidence="3" id="KW-0539">Nucleus</keyword>
<evidence type="ECO:0000256" key="2">
    <source>
        <dbReference type="ARBA" id="ARBA00022737"/>
    </source>
</evidence>
<comment type="subcellular location">
    <subcellularLocation>
        <location evidence="1">Nucleus</location>
    </subcellularLocation>
</comment>
<dbReference type="GO" id="GO:0045944">
    <property type="term" value="P:positive regulation of transcription by RNA polymerase II"/>
    <property type="evidence" value="ECO:0007669"/>
    <property type="project" value="TreeGrafter"/>
</dbReference>
<feature type="region of interest" description="Disordered" evidence="6">
    <location>
        <begin position="256"/>
        <end position="277"/>
    </location>
</feature>
<evidence type="ECO:0000256" key="3">
    <source>
        <dbReference type="ARBA" id="ARBA00023242"/>
    </source>
</evidence>
<dbReference type="GO" id="GO:0004864">
    <property type="term" value="F:protein phosphatase inhibitor activity"/>
    <property type="evidence" value="ECO:0007669"/>
    <property type="project" value="UniProtKB-UniRule"/>
</dbReference>
<comment type="subunit">
    <text evidence="5">Binds PPP1CA and actin.</text>
</comment>
<keyword evidence="8" id="KW-1185">Reference proteome</keyword>
<evidence type="ECO:0000256" key="4">
    <source>
        <dbReference type="PROSITE-ProRule" id="PRU00401"/>
    </source>
</evidence>
<keyword evidence="5" id="KW-0009">Actin-binding</keyword>
<accession>A0AAW1B164</accession>
<keyword evidence="2 5" id="KW-0677">Repeat</keyword>
<feature type="compositionally biased region" description="Polar residues" evidence="6">
    <location>
        <begin position="48"/>
        <end position="64"/>
    </location>
</feature>
<comment type="caution">
    <text evidence="7">The sequence shown here is derived from an EMBL/GenBank/DDBJ whole genome shotgun (WGS) entry which is preliminary data.</text>
</comment>
<evidence type="ECO:0000313" key="7">
    <source>
        <dbReference type="EMBL" id="KAK9395634.1"/>
    </source>
</evidence>
<organism evidence="7 8">
    <name type="scientific">Crotalus adamanteus</name>
    <name type="common">Eastern diamondback rattlesnake</name>
    <dbReference type="NCBI Taxonomy" id="8729"/>
    <lineage>
        <taxon>Eukaryota</taxon>
        <taxon>Metazoa</taxon>
        <taxon>Chordata</taxon>
        <taxon>Craniata</taxon>
        <taxon>Vertebrata</taxon>
        <taxon>Euteleostomi</taxon>
        <taxon>Lepidosauria</taxon>
        <taxon>Squamata</taxon>
        <taxon>Bifurcata</taxon>
        <taxon>Unidentata</taxon>
        <taxon>Episquamata</taxon>
        <taxon>Toxicofera</taxon>
        <taxon>Serpentes</taxon>
        <taxon>Colubroidea</taxon>
        <taxon>Viperidae</taxon>
        <taxon>Crotalinae</taxon>
        <taxon>Crotalus</taxon>
    </lineage>
</organism>
<evidence type="ECO:0000313" key="8">
    <source>
        <dbReference type="Proteomes" id="UP001474421"/>
    </source>
</evidence>